<dbReference type="EMBL" id="MN739616">
    <property type="protein sequence ID" value="QHT16106.1"/>
    <property type="molecule type" value="Genomic_DNA"/>
</dbReference>
<dbReference type="Gene3D" id="3.40.430.10">
    <property type="entry name" value="Dihydrofolate Reductase, subunit A"/>
    <property type="match status" value="1"/>
</dbReference>
<protein>
    <submittedName>
        <fullName evidence="1">Uncharacterized protein</fullName>
    </submittedName>
</protein>
<organism evidence="1">
    <name type="scientific">viral metagenome</name>
    <dbReference type="NCBI Taxonomy" id="1070528"/>
    <lineage>
        <taxon>unclassified sequences</taxon>
        <taxon>metagenomes</taxon>
        <taxon>organismal metagenomes</taxon>
    </lineage>
</organism>
<name>A0A6C0DGP7_9ZZZZ</name>
<dbReference type="InterPro" id="IPR024072">
    <property type="entry name" value="DHFR-like_dom_sf"/>
</dbReference>
<reference evidence="1" key="1">
    <citation type="journal article" date="2020" name="Nature">
        <title>Giant virus diversity and host interactions through global metagenomics.</title>
        <authorList>
            <person name="Schulz F."/>
            <person name="Roux S."/>
            <person name="Paez-Espino D."/>
            <person name="Jungbluth S."/>
            <person name="Walsh D.A."/>
            <person name="Denef V.J."/>
            <person name="McMahon K.D."/>
            <person name="Konstantinidis K.T."/>
            <person name="Eloe-Fadrosh E.A."/>
            <person name="Kyrpides N.C."/>
            <person name="Woyke T."/>
        </authorList>
    </citation>
    <scope>NUCLEOTIDE SEQUENCE</scope>
    <source>
        <strain evidence="1">GVMAG-M-3300023174-182</strain>
    </source>
</reference>
<sequence>MNMEAIITFDLKKGISKKGLLSLNDETLLQNFYDKTKCNVAIITKNNDVSKYNIKPPLKNRLHIVLTRETKKYKEITEQIKYVLFNHDGNISENILLFPKKYNDIYDILNKFLQLFFPIRYEISKNYIPLCKTIWVAENKEDSNCDLTFDYQLENMFNEEKVFENNKYKIYKYTKQ</sequence>
<evidence type="ECO:0000313" key="1">
    <source>
        <dbReference type="EMBL" id="QHT16106.1"/>
    </source>
</evidence>
<accession>A0A6C0DGP7</accession>
<proteinExistence type="predicted"/>
<dbReference type="AlphaFoldDB" id="A0A6C0DGP7"/>